<comment type="caution">
    <text evidence="2">The sequence shown here is derived from an EMBL/GenBank/DDBJ whole genome shotgun (WGS) entry which is preliminary data.</text>
</comment>
<name>A0A1X2GHB6_9FUNG</name>
<evidence type="ECO:0000313" key="2">
    <source>
        <dbReference type="EMBL" id="ORX53672.1"/>
    </source>
</evidence>
<dbReference type="AlphaFoldDB" id="A0A1X2GHB6"/>
<gene>
    <name evidence="2" type="ORF">DM01DRAFT_1407806</name>
</gene>
<dbReference type="OrthoDB" id="2275837at2759"/>
<feature type="compositionally biased region" description="Polar residues" evidence="1">
    <location>
        <begin position="46"/>
        <end position="55"/>
    </location>
</feature>
<protein>
    <submittedName>
        <fullName evidence="2">Uncharacterized protein</fullName>
    </submittedName>
</protein>
<reference evidence="2 3" key="1">
    <citation type="submission" date="2016-07" db="EMBL/GenBank/DDBJ databases">
        <title>Pervasive Adenine N6-methylation of Active Genes in Fungi.</title>
        <authorList>
            <consortium name="DOE Joint Genome Institute"/>
            <person name="Mondo S.J."/>
            <person name="Dannebaum R.O."/>
            <person name="Kuo R.C."/>
            <person name="Labutti K."/>
            <person name="Haridas S."/>
            <person name="Kuo A."/>
            <person name="Salamov A."/>
            <person name="Ahrendt S.R."/>
            <person name="Lipzen A."/>
            <person name="Sullivan W."/>
            <person name="Andreopoulos W.B."/>
            <person name="Clum A."/>
            <person name="Lindquist E."/>
            <person name="Daum C."/>
            <person name="Ramamoorthy G.K."/>
            <person name="Gryganskyi A."/>
            <person name="Culley D."/>
            <person name="Magnuson J.K."/>
            <person name="James T.Y."/>
            <person name="O'Malley M.A."/>
            <person name="Stajich J.E."/>
            <person name="Spatafora J.W."/>
            <person name="Visel A."/>
            <person name="Grigoriev I.V."/>
        </authorList>
    </citation>
    <scope>NUCLEOTIDE SEQUENCE [LARGE SCALE GENOMIC DNA]</scope>
    <source>
        <strain evidence="2 3">NRRL 3301</strain>
    </source>
</reference>
<keyword evidence="3" id="KW-1185">Reference proteome</keyword>
<evidence type="ECO:0000313" key="3">
    <source>
        <dbReference type="Proteomes" id="UP000242146"/>
    </source>
</evidence>
<feature type="region of interest" description="Disordered" evidence="1">
    <location>
        <begin position="45"/>
        <end position="72"/>
    </location>
</feature>
<accession>A0A1X2GHB6</accession>
<organism evidence="2 3">
    <name type="scientific">Hesseltinella vesiculosa</name>
    <dbReference type="NCBI Taxonomy" id="101127"/>
    <lineage>
        <taxon>Eukaryota</taxon>
        <taxon>Fungi</taxon>
        <taxon>Fungi incertae sedis</taxon>
        <taxon>Mucoromycota</taxon>
        <taxon>Mucoromycotina</taxon>
        <taxon>Mucoromycetes</taxon>
        <taxon>Mucorales</taxon>
        <taxon>Cunninghamellaceae</taxon>
        <taxon>Hesseltinella</taxon>
    </lineage>
</organism>
<dbReference type="Proteomes" id="UP000242146">
    <property type="component" value="Unassembled WGS sequence"/>
</dbReference>
<sequence>MEPKPTESKLPSWNPISTRFNEPTKSQGFLGWLASLFLSKEPVQLPSPQTTPNMLSSSSSTSTGAHPQLNSTSDLSESTLWVDDVPVMGNIKHPTPWAFYDWLRQLPRLAFLHLLSNTIIQQPEWVYPLLVYQFDQERTLPPTCLQLESDDDQDIIQELAWLQLHARAIVHQHDRLRPNEQFARVDHIAESVLSLIRICAMHSTASSWPSLLALLLIAMECLDAPSQVRQHLFYRARLGRALILEITTVLKNYQEDPNDVQDVILPLTRQQLLLARQFFPPASTSSPTSSAYEDPDEMHAWYITLQYVCGTMASLDTQWIYHQDYHQAVTIASALFMPSYPL</sequence>
<proteinExistence type="predicted"/>
<dbReference type="EMBL" id="MCGT01000015">
    <property type="protein sequence ID" value="ORX53672.1"/>
    <property type="molecule type" value="Genomic_DNA"/>
</dbReference>
<evidence type="ECO:0000256" key="1">
    <source>
        <dbReference type="SAM" id="MobiDB-lite"/>
    </source>
</evidence>